<keyword evidence="1" id="KW-1133">Transmembrane helix</keyword>
<accession>A0A840G3C4</accession>
<proteinExistence type="predicted"/>
<comment type="caution">
    <text evidence="2">The sequence shown here is derived from an EMBL/GenBank/DDBJ whole genome shotgun (WGS) entry which is preliminary data.</text>
</comment>
<organism evidence="2 3">
    <name type="scientific">Variovorax guangxiensis</name>
    <dbReference type="NCBI Taxonomy" id="1775474"/>
    <lineage>
        <taxon>Bacteria</taxon>
        <taxon>Pseudomonadati</taxon>
        <taxon>Pseudomonadota</taxon>
        <taxon>Betaproteobacteria</taxon>
        <taxon>Burkholderiales</taxon>
        <taxon>Comamonadaceae</taxon>
        <taxon>Variovorax</taxon>
    </lineage>
</organism>
<dbReference type="EC" id="2.7.11.1" evidence="2"/>
<feature type="transmembrane region" description="Helical" evidence="1">
    <location>
        <begin position="86"/>
        <end position="105"/>
    </location>
</feature>
<feature type="transmembrane region" description="Helical" evidence="1">
    <location>
        <begin position="111"/>
        <end position="131"/>
    </location>
</feature>
<dbReference type="EMBL" id="JACIFZ010000015">
    <property type="protein sequence ID" value="MBB4225787.1"/>
    <property type="molecule type" value="Genomic_DNA"/>
</dbReference>
<gene>
    <name evidence="2" type="ORF">GGD71_006600</name>
</gene>
<dbReference type="RefSeq" id="WP_184642522.1">
    <property type="nucleotide sequence ID" value="NZ_JACIFZ010000015.1"/>
</dbReference>
<keyword evidence="1" id="KW-0472">Membrane</keyword>
<evidence type="ECO:0000313" key="3">
    <source>
        <dbReference type="Proteomes" id="UP000524450"/>
    </source>
</evidence>
<name>A0A840G3C4_9BURK</name>
<evidence type="ECO:0000256" key="1">
    <source>
        <dbReference type="SAM" id="Phobius"/>
    </source>
</evidence>
<dbReference type="AlphaFoldDB" id="A0A840G3C4"/>
<reference evidence="2 3" key="1">
    <citation type="submission" date="2020-08" db="EMBL/GenBank/DDBJ databases">
        <title>Genomic Encyclopedia of Type Strains, Phase IV (KMG-V): Genome sequencing to study the core and pangenomes of soil and plant-associated prokaryotes.</title>
        <authorList>
            <person name="Whitman W."/>
        </authorList>
    </citation>
    <scope>NUCLEOTIDE SEQUENCE [LARGE SCALE GENOMIC DNA]</scope>
    <source>
        <strain evidence="2 3">34/80</strain>
    </source>
</reference>
<keyword evidence="2" id="KW-0808">Transferase</keyword>
<keyword evidence="1" id="KW-0812">Transmembrane</keyword>
<feature type="transmembrane region" description="Helical" evidence="1">
    <location>
        <begin position="60"/>
        <end position="79"/>
    </location>
</feature>
<evidence type="ECO:0000313" key="2">
    <source>
        <dbReference type="EMBL" id="MBB4225787.1"/>
    </source>
</evidence>
<protein>
    <submittedName>
        <fullName evidence="2">Serine/threonine-protein kinase</fullName>
        <ecNumber evidence="2">2.7.11.1</ecNumber>
    </submittedName>
</protein>
<keyword evidence="2" id="KW-0418">Kinase</keyword>
<dbReference type="Proteomes" id="UP000524450">
    <property type="component" value="Unassembled WGS sequence"/>
</dbReference>
<sequence>MSDDRFAPPGTEVLMPETVQEVPEATLKKIRNAWIAGLVSAAVTLIFVLIAVAGTSLIGMSVYQLFDVAVILGLAFGIYKKSRICAVLMLAYFVWAKIVLIRLGHANGSGLFMAAVFFYFYLQGVIGTFAYHRHLKQKVA</sequence>
<dbReference type="GO" id="GO:0004674">
    <property type="term" value="F:protein serine/threonine kinase activity"/>
    <property type="evidence" value="ECO:0007669"/>
    <property type="project" value="UniProtKB-EC"/>
</dbReference>
<feature type="transmembrane region" description="Helical" evidence="1">
    <location>
        <begin position="33"/>
        <end position="54"/>
    </location>
</feature>